<feature type="region of interest" description="Disordered" evidence="8">
    <location>
        <begin position="1"/>
        <end position="28"/>
    </location>
</feature>
<dbReference type="InterPro" id="IPR013087">
    <property type="entry name" value="Znf_C2H2_type"/>
</dbReference>
<evidence type="ECO:0000313" key="11">
    <source>
        <dbReference type="Proteomes" id="UP000324585"/>
    </source>
</evidence>
<evidence type="ECO:0000259" key="9">
    <source>
        <dbReference type="PROSITE" id="PS50157"/>
    </source>
</evidence>
<feature type="domain" description="C2H2-type" evidence="9">
    <location>
        <begin position="335"/>
        <end position="363"/>
    </location>
</feature>
<dbReference type="Pfam" id="PF00096">
    <property type="entry name" value="zf-C2H2"/>
    <property type="match status" value="2"/>
</dbReference>
<evidence type="ECO:0000256" key="7">
    <source>
        <dbReference type="PROSITE-ProRule" id="PRU00042"/>
    </source>
</evidence>
<dbReference type="GO" id="GO:0005634">
    <property type="term" value="C:nucleus"/>
    <property type="evidence" value="ECO:0007669"/>
    <property type="project" value="UniProtKB-SubCell"/>
</dbReference>
<evidence type="ECO:0000256" key="6">
    <source>
        <dbReference type="ARBA" id="ARBA00023242"/>
    </source>
</evidence>
<accession>A0A5J4YVE3</accession>
<keyword evidence="5" id="KW-0862">Zinc</keyword>
<dbReference type="PROSITE" id="PS00028">
    <property type="entry name" value="ZINC_FINGER_C2H2_1"/>
    <property type="match status" value="4"/>
</dbReference>
<keyword evidence="2" id="KW-0479">Metal-binding</keyword>
<dbReference type="SMART" id="SM00355">
    <property type="entry name" value="ZnF_C2H2"/>
    <property type="match status" value="4"/>
</dbReference>
<feature type="region of interest" description="Disordered" evidence="8">
    <location>
        <begin position="49"/>
        <end position="74"/>
    </location>
</feature>
<gene>
    <name evidence="10" type="ORF">FVE85_1624</name>
</gene>
<feature type="domain" description="C2H2-type" evidence="9">
    <location>
        <begin position="495"/>
        <end position="524"/>
    </location>
</feature>
<organism evidence="10 11">
    <name type="scientific">Porphyridium purpureum</name>
    <name type="common">Red alga</name>
    <name type="synonym">Porphyridium cruentum</name>
    <dbReference type="NCBI Taxonomy" id="35688"/>
    <lineage>
        <taxon>Eukaryota</taxon>
        <taxon>Rhodophyta</taxon>
        <taxon>Bangiophyceae</taxon>
        <taxon>Porphyridiales</taxon>
        <taxon>Porphyridiaceae</taxon>
        <taxon>Porphyridium</taxon>
    </lineage>
</organism>
<evidence type="ECO:0000256" key="4">
    <source>
        <dbReference type="ARBA" id="ARBA00022771"/>
    </source>
</evidence>
<dbReference type="Proteomes" id="UP000324585">
    <property type="component" value="Unassembled WGS sequence"/>
</dbReference>
<comment type="subcellular location">
    <subcellularLocation>
        <location evidence="1">Nucleus</location>
    </subcellularLocation>
</comment>
<evidence type="ECO:0000256" key="5">
    <source>
        <dbReference type="ARBA" id="ARBA00022833"/>
    </source>
</evidence>
<dbReference type="PANTHER" id="PTHR16515">
    <property type="entry name" value="PR DOMAIN ZINC FINGER PROTEIN"/>
    <property type="match status" value="1"/>
</dbReference>
<dbReference type="GO" id="GO:0008270">
    <property type="term" value="F:zinc ion binding"/>
    <property type="evidence" value="ECO:0007669"/>
    <property type="project" value="UniProtKB-KW"/>
</dbReference>
<feature type="region of interest" description="Disordered" evidence="8">
    <location>
        <begin position="400"/>
        <end position="459"/>
    </location>
</feature>
<feature type="domain" description="C2H2-type" evidence="9">
    <location>
        <begin position="366"/>
        <end position="394"/>
    </location>
</feature>
<evidence type="ECO:0000256" key="1">
    <source>
        <dbReference type="ARBA" id="ARBA00004123"/>
    </source>
</evidence>
<proteinExistence type="predicted"/>
<keyword evidence="6" id="KW-0539">Nucleus</keyword>
<feature type="compositionally biased region" description="Polar residues" evidence="8">
    <location>
        <begin position="428"/>
        <end position="438"/>
    </location>
</feature>
<dbReference type="EMBL" id="VRMN01000003">
    <property type="protein sequence ID" value="KAA8495469.1"/>
    <property type="molecule type" value="Genomic_DNA"/>
</dbReference>
<dbReference type="Gene3D" id="3.30.160.60">
    <property type="entry name" value="Classic Zinc Finger"/>
    <property type="match status" value="2"/>
</dbReference>
<dbReference type="OrthoDB" id="8113227at2759"/>
<dbReference type="PROSITE" id="PS50157">
    <property type="entry name" value="ZINC_FINGER_C2H2_2"/>
    <property type="match status" value="4"/>
</dbReference>
<keyword evidence="3" id="KW-0677">Repeat</keyword>
<keyword evidence="4 7" id="KW-0863">Zinc-finger</keyword>
<name>A0A5J4YVE3_PORPP</name>
<dbReference type="AlphaFoldDB" id="A0A5J4YVE3"/>
<dbReference type="InterPro" id="IPR050331">
    <property type="entry name" value="Zinc_finger"/>
</dbReference>
<keyword evidence="11" id="KW-1185">Reference proteome</keyword>
<feature type="domain" description="C2H2-type" evidence="9">
    <location>
        <begin position="306"/>
        <end position="334"/>
    </location>
</feature>
<dbReference type="GO" id="GO:0010468">
    <property type="term" value="P:regulation of gene expression"/>
    <property type="evidence" value="ECO:0007669"/>
    <property type="project" value="TreeGrafter"/>
</dbReference>
<dbReference type="PANTHER" id="PTHR16515:SF49">
    <property type="entry name" value="GASTRULA ZINC FINGER PROTEIN XLCGF49.1-LIKE-RELATED"/>
    <property type="match status" value="1"/>
</dbReference>
<sequence>MDARVVDPGDAGPKSTPTIPLTDDEQPQQAWQQCLQEKWTDPLDLPFDGWFGGQNIDSRPTRHGQDASAEAGGSAVVDAPHVVGERFADAREKRVAWDAATVEEKLLPAEYSMGSRTCSESAAGVTYKRSMEFDEDYEPGELLAAAASFRRGTESPAKLARTVSCEVTAKAKRNLTVSVPDGDFGLGLGLGFGFQEPECRIPAGPEMLHTLADLSSPSSRSLLRGPFEEQHHGVVSDLDGFAEFSLQRTVSAPISSSAPGTCRFPGGFKLASPSPTRTRASFASPSLSSPSFSVIVVKLANGETRFECSLCESRFTQKYNLTKHVRSVHDCVRRFACDLCASRFKQKDHLRKHMAGVHRMPNAKPVVCTVCPESFVGDHALQEHMKEVHSLEPHAKAQLEGQASMKQGGNSPALASDDAIVDMDGSPHRTSSCGSGKNASHLHSHSHSSSTESDQSFQARVPAFTESRPLVPVSTGNEVLNVNLNGQDALTTPRMVCTECNAAFANRRAVLLHQRRMHHAGENLAVAVERSPNVPLAQSTSDLRAKTPREEMTRSLSRRSFHRPAEHFSSAENSESRPLHTSGSDVLERLTASLFPSKTESLEYPTERHAMERLGSSADAYDSFLVDCEPESLEFLLGQRTQSRAGLETSISKLRDMTVSDMEDGSRALEALRYRI</sequence>
<comment type="caution">
    <text evidence="10">The sequence shown here is derived from an EMBL/GenBank/DDBJ whole genome shotgun (WGS) entry which is preliminary data.</text>
</comment>
<evidence type="ECO:0000256" key="8">
    <source>
        <dbReference type="SAM" id="MobiDB-lite"/>
    </source>
</evidence>
<dbReference type="SUPFAM" id="SSF57667">
    <property type="entry name" value="beta-beta-alpha zinc fingers"/>
    <property type="match status" value="2"/>
</dbReference>
<evidence type="ECO:0000313" key="10">
    <source>
        <dbReference type="EMBL" id="KAA8495469.1"/>
    </source>
</evidence>
<evidence type="ECO:0000256" key="3">
    <source>
        <dbReference type="ARBA" id="ARBA00022737"/>
    </source>
</evidence>
<reference evidence="11" key="1">
    <citation type="journal article" date="2019" name="Nat. Commun.">
        <title>Expansion of phycobilisome linker gene families in mesophilic red algae.</title>
        <authorList>
            <person name="Lee J."/>
            <person name="Kim D."/>
            <person name="Bhattacharya D."/>
            <person name="Yoon H.S."/>
        </authorList>
    </citation>
    <scope>NUCLEOTIDE SEQUENCE [LARGE SCALE GENOMIC DNA]</scope>
    <source>
        <strain evidence="11">CCMP 1328</strain>
    </source>
</reference>
<evidence type="ECO:0000256" key="2">
    <source>
        <dbReference type="ARBA" id="ARBA00022723"/>
    </source>
</evidence>
<dbReference type="InterPro" id="IPR036236">
    <property type="entry name" value="Znf_C2H2_sf"/>
</dbReference>
<feature type="region of interest" description="Disordered" evidence="8">
    <location>
        <begin position="532"/>
        <end position="583"/>
    </location>
</feature>
<protein>
    <submittedName>
        <fullName evidence="10">Hypermethylated in cancer 1 protein</fullName>
    </submittedName>
</protein>
<feature type="compositionally biased region" description="Basic and acidic residues" evidence="8">
    <location>
        <begin position="543"/>
        <end position="553"/>
    </location>
</feature>